<keyword evidence="4" id="KW-1185">Reference proteome</keyword>
<evidence type="ECO:0000256" key="1">
    <source>
        <dbReference type="SAM" id="MobiDB-lite"/>
    </source>
</evidence>
<evidence type="ECO:0000313" key="4">
    <source>
        <dbReference type="Proteomes" id="UP000326924"/>
    </source>
</evidence>
<dbReference type="EMBL" id="VXIS01000032">
    <property type="protein sequence ID" value="KAA8911755.1"/>
    <property type="molecule type" value="Genomic_DNA"/>
</dbReference>
<dbReference type="PANTHER" id="PTHR10900:SF125">
    <property type="entry name" value="FAS1 DOMAIN-CONTAINING PROTEIN YLR001C"/>
    <property type="match status" value="1"/>
</dbReference>
<evidence type="ECO:0000313" key="3">
    <source>
        <dbReference type="EMBL" id="KAA8911755.1"/>
    </source>
</evidence>
<dbReference type="SUPFAM" id="SSF82153">
    <property type="entry name" value="FAS1 domain"/>
    <property type="match status" value="2"/>
</dbReference>
<dbReference type="Gene3D" id="2.30.180.10">
    <property type="entry name" value="FAS1 domain"/>
    <property type="match status" value="2"/>
</dbReference>
<protein>
    <submittedName>
        <fullName evidence="3">FAS1 domain-containing protein</fullName>
    </submittedName>
</protein>
<dbReference type="InParanoid" id="A0A5J5F5Q7"/>
<dbReference type="Proteomes" id="UP000326924">
    <property type="component" value="Unassembled WGS sequence"/>
</dbReference>
<organism evidence="3 4">
    <name type="scientific">Sphaerosporella brunnea</name>
    <dbReference type="NCBI Taxonomy" id="1250544"/>
    <lineage>
        <taxon>Eukaryota</taxon>
        <taxon>Fungi</taxon>
        <taxon>Dikarya</taxon>
        <taxon>Ascomycota</taxon>
        <taxon>Pezizomycotina</taxon>
        <taxon>Pezizomycetes</taxon>
        <taxon>Pezizales</taxon>
        <taxon>Pyronemataceae</taxon>
        <taxon>Sphaerosporella</taxon>
    </lineage>
</organism>
<proteinExistence type="predicted"/>
<comment type="caution">
    <text evidence="3">The sequence shown here is derived from an EMBL/GenBank/DDBJ whole genome shotgun (WGS) entry which is preliminary data.</text>
</comment>
<evidence type="ECO:0000259" key="2">
    <source>
        <dbReference type="PROSITE" id="PS50213"/>
    </source>
</evidence>
<feature type="domain" description="FAS1" evidence="2">
    <location>
        <begin position="190"/>
        <end position="360"/>
    </location>
</feature>
<sequence>MTAVTVVSRRNLRKFTLWVTETACLQRIFRHPRPPMPPSDPHGPHKDSTIWELISSKQSRFADLIKKDRKVMDMLDDKKANITVFAPSNHAFAMLDKFLKHKDIPKDLIHRVLMYHVAPGTHESQDLRYHNTLLTKLSEDDLGKDEHQRLRIGLDHLGPNINFYSRFTMFDIYCNNGVIHAIDAILLPPPDILDLIEILPTQFSTTEAALERTGLLKKLPELGGHGLTIFAPSNRDWKKLGLKLNAFLFSKCGTKYLRALMKYHISTNCTLYSDALVCPDKKKAIEEDGAHVLNELDDPDGLLHGYTHVYLSTMLDERHISIDINRWERWLSFRANGLNAIAISDVIAKSGSIQVPDHVLIPPHSIDEHRHPPELFREDGEGDELGRGEYSVRQLKAILEPYVAQEQKELNELRSQRGEEL</sequence>
<feature type="domain" description="FAS1" evidence="2">
    <location>
        <begin position="45"/>
        <end position="186"/>
    </location>
</feature>
<dbReference type="InterPro" id="IPR036378">
    <property type="entry name" value="FAS1_dom_sf"/>
</dbReference>
<dbReference type="InterPro" id="IPR050904">
    <property type="entry name" value="Adhesion/Biosynth-related"/>
</dbReference>
<name>A0A5J5F5Q7_9PEZI</name>
<dbReference type="PROSITE" id="PS50213">
    <property type="entry name" value="FAS1"/>
    <property type="match status" value="2"/>
</dbReference>
<reference evidence="3 4" key="1">
    <citation type="submission" date="2019-09" db="EMBL/GenBank/DDBJ databases">
        <title>Draft genome of the ectomycorrhizal ascomycete Sphaerosporella brunnea.</title>
        <authorList>
            <consortium name="DOE Joint Genome Institute"/>
            <person name="Benucci G.M."/>
            <person name="Marozzi G."/>
            <person name="Antonielli L."/>
            <person name="Sanchez S."/>
            <person name="Marco P."/>
            <person name="Wang X."/>
            <person name="Falini L.B."/>
            <person name="Barry K."/>
            <person name="Haridas S."/>
            <person name="Lipzen A."/>
            <person name="Labutti K."/>
            <person name="Grigoriev I.V."/>
            <person name="Murat C."/>
            <person name="Martin F."/>
            <person name="Albertini E."/>
            <person name="Donnini D."/>
            <person name="Bonito G."/>
        </authorList>
    </citation>
    <scope>NUCLEOTIDE SEQUENCE [LARGE SCALE GENOMIC DNA]</scope>
    <source>
        <strain evidence="3 4">Sb_GMNB300</strain>
    </source>
</reference>
<dbReference type="PANTHER" id="PTHR10900">
    <property type="entry name" value="PERIOSTIN-RELATED"/>
    <property type="match status" value="1"/>
</dbReference>
<accession>A0A5J5F5Q7</accession>
<dbReference type="Pfam" id="PF02469">
    <property type="entry name" value="Fasciclin"/>
    <property type="match status" value="2"/>
</dbReference>
<dbReference type="OrthoDB" id="7700931at2759"/>
<dbReference type="AlphaFoldDB" id="A0A5J5F5Q7"/>
<feature type="compositionally biased region" description="Basic and acidic residues" evidence="1">
    <location>
        <begin position="365"/>
        <end position="383"/>
    </location>
</feature>
<gene>
    <name evidence="3" type="ORF">FN846DRAFT_773741</name>
</gene>
<dbReference type="SMART" id="SM00554">
    <property type="entry name" value="FAS1"/>
    <property type="match status" value="2"/>
</dbReference>
<feature type="region of interest" description="Disordered" evidence="1">
    <location>
        <begin position="364"/>
        <end position="383"/>
    </location>
</feature>
<dbReference type="InterPro" id="IPR000782">
    <property type="entry name" value="FAS1_domain"/>
</dbReference>